<evidence type="ECO:0000313" key="3">
    <source>
        <dbReference type="EMBL" id="GEU91131.1"/>
    </source>
</evidence>
<comment type="caution">
    <text evidence="3">The sequence shown here is derived from an EMBL/GenBank/DDBJ whole genome shotgun (WGS) entry which is preliminary data.</text>
</comment>
<feature type="region of interest" description="Disordered" evidence="1">
    <location>
        <begin position="537"/>
        <end position="569"/>
    </location>
</feature>
<evidence type="ECO:0000259" key="2">
    <source>
        <dbReference type="Pfam" id="PF07727"/>
    </source>
</evidence>
<protein>
    <submittedName>
        <fullName evidence="3">Retrovirus-related Pol polyprotein from transposon TNT 1-94</fullName>
    </submittedName>
</protein>
<feature type="compositionally biased region" description="Polar residues" evidence="1">
    <location>
        <begin position="370"/>
        <end position="379"/>
    </location>
</feature>
<feature type="compositionally biased region" description="Basic and acidic residues" evidence="1">
    <location>
        <begin position="609"/>
        <end position="624"/>
    </location>
</feature>
<feature type="domain" description="Reverse transcriptase Ty1/copia-type" evidence="2">
    <location>
        <begin position="123"/>
        <end position="173"/>
    </location>
</feature>
<name>A0A6L2NXV6_TANCI</name>
<accession>A0A6L2NXV6</accession>
<sequence length="954" mass="107055">MTSFVVYENKRSLKFIHAIDVRPIEGDSPKSLLQDDQLITQPADVPSGNNTEVSGLITKPLVPDVTQPHIPNHASTSSHPAPQDRWSRDQHIELVNIIGNPGEGMLTKSMAAKLTAASASECLFANFLSEIEPKKPPGFESSEFPEYVCKLDKALYGLKQAPKAWYLKGTPTLGLYYPKCSGFYLKGYSDSDYAGCNMDRKSTLGSCQILGGKLICLSAKKQQSIAMSSAEAEYVAAAGCCAGILWMKSQLSDYDIHDNMVPILRDNTSGISISNNPVLHSRTKHIDIRYHFIRDHILKGNIELHFIPTEYQLADIFNKTLDEPSFSRLKAKFSAGITPPMRAFSKKSKRPKSKQPPTKTKVTPPKPTEGSEQSHLVSSGTVLDPQDLEKEIQPASMGLPSTLDEGTRKSKPLLEGTATHPKDSGGNKQPLNKDITFTTLNEGTAKTTPHFERSLEEKDSVGNKPPADMEPLHTTDADFSGTGAKYQEDQTQSSRLGYQSLTENEGKPSYEGEPDTQPMILSYVDVRVILLSKDEAQESEEDILGGDKPTSSTAPHPEACDTDSSSDSILKKYDNTLPLAERQLVKKHCSQRSDETLANVEGENATHTATEEPSSHTEGENDAHIHKKPKELKQSINENIRFIGSFTHPSITKAQPIIIIHPEPFVPQRKGKVRVEFVINGKTFYLTEWFVKKQRKLVSIQKRQSPPKLVNYLRKLRMLNMRSSKDNTLKRLENIRKHKYDSYMWTASSRLRPEPITNIKIHPKTKPVVITVYKGTDGRIFNVYKHFLFGAFGIFKLDELREIIPKKTNIMVKDLMNSLSRRYKRLRQIPGELGIQAALPAPEQAPSQNSRRKRKHIELEPKIRIPGLECNRTLPENVSFVNNMVIKEPEYEIFFTDKFGDQAFQRWSDIDKVGMEALVSYLVAASVVKSPENARFSMKLRKLIAKHPDQKKLK</sequence>
<feature type="compositionally biased region" description="Polar residues" evidence="1">
    <location>
        <begin position="426"/>
        <end position="447"/>
    </location>
</feature>
<reference evidence="3" key="1">
    <citation type="journal article" date="2019" name="Sci. Rep.">
        <title>Draft genome of Tanacetum cinerariifolium, the natural source of mosquito coil.</title>
        <authorList>
            <person name="Yamashiro T."/>
            <person name="Shiraishi A."/>
            <person name="Satake H."/>
            <person name="Nakayama K."/>
        </authorList>
    </citation>
    <scope>NUCLEOTIDE SEQUENCE</scope>
</reference>
<dbReference type="AlphaFoldDB" id="A0A6L2NXV6"/>
<feature type="region of interest" description="Disordered" evidence="1">
    <location>
        <begin position="340"/>
        <end position="379"/>
    </location>
</feature>
<feature type="compositionally biased region" description="Basic residues" evidence="1">
    <location>
        <begin position="344"/>
        <end position="353"/>
    </location>
</feature>
<dbReference type="EMBL" id="BKCJ010010338">
    <property type="protein sequence ID" value="GEU91131.1"/>
    <property type="molecule type" value="Genomic_DNA"/>
</dbReference>
<dbReference type="InterPro" id="IPR013103">
    <property type="entry name" value="RVT_2"/>
</dbReference>
<feature type="region of interest" description="Disordered" evidence="1">
    <location>
        <begin position="394"/>
        <end position="518"/>
    </location>
</feature>
<dbReference type="CDD" id="cd09272">
    <property type="entry name" value="RNase_HI_RT_Ty1"/>
    <property type="match status" value="1"/>
</dbReference>
<feature type="compositionally biased region" description="Basic and acidic residues" evidence="1">
    <location>
        <begin position="449"/>
        <end position="461"/>
    </location>
</feature>
<proteinExistence type="predicted"/>
<feature type="compositionally biased region" description="Polar residues" evidence="1">
    <location>
        <begin position="489"/>
        <end position="503"/>
    </location>
</feature>
<dbReference type="PANTHER" id="PTHR11439">
    <property type="entry name" value="GAG-POL-RELATED RETROTRANSPOSON"/>
    <property type="match status" value="1"/>
</dbReference>
<feature type="region of interest" description="Disordered" evidence="1">
    <location>
        <begin position="587"/>
        <end position="626"/>
    </location>
</feature>
<feature type="region of interest" description="Disordered" evidence="1">
    <location>
        <begin position="64"/>
        <end position="85"/>
    </location>
</feature>
<organism evidence="3">
    <name type="scientific">Tanacetum cinerariifolium</name>
    <name type="common">Dalmatian daisy</name>
    <name type="synonym">Chrysanthemum cinerariifolium</name>
    <dbReference type="NCBI Taxonomy" id="118510"/>
    <lineage>
        <taxon>Eukaryota</taxon>
        <taxon>Viridiplantae</taxon>
        <taxon>Streptophyta</taxon>
        <taxon>Embryophyta</taxon>
        <taxon>Tracheophyta</taxon>
        <taxon>Spermatophyta</taxon>
        <taxon>Magnoliopsida</taxon>
        <taxon>eudicotyledons</taxon>
        <taxon>Gunneridae</taxon>
        <taxon>Pentapetalae</taxon>
        <taxon>asterids</taxon>
        <taxon>campanulids</taxon>
        <taxon>Asterales</taxon>
        <taxon>Asteraceae</taxon>
        <taxon>Asteroideae</taxon>
        <taxon>Anthemideae</taxon>
        <taxon>Anthemidinae</taxon>
        <taxon>Tanacetum</taxon>
    </lineage>
</organism>
<gene>
    <name evidence="3" type="ORF">Tci_063109</name>
</gene>
<dbReference type="Pfam" id="PF07727">
    <property type="entry name" value="RVT_2"/>
    <property type="match status" value="1"/>
</dbReference>
<dbReference type="PANTHER" id="PTHR11439:SF495">
    <property type="entry name" value="REVERSE TRANSCRIPTASE, RNA-DEPENDENT DNA POLYMERASE-RELATED"/>
    <property type="match status" value="1"/>
</dbReference>
<evidence type="ECO:0000256" key="1">
    <source>
        <dbReference type="SAM" id="MobiDB-lite"/>
    </source>
</evidence>